<evidence type="ECO:0000256" key="11">
    <source>
        <dbReference type="ARBA" id="ARBA00049439"/>
    </source>
</evidence>
<feature type="binding site" evidence="13">
    <location>
        <position position="148"/>
    </location>
    <ligand>
        <name>substrate</name>
    </ligand>
</feature>
<dbReference type="EMBL" id="ASWO01000007">
    <property type="protein sequence ID" value="EOT82944.1"/>
    <property type="molecule type" value="Genomic_DNA"/>
</dbReference>
<keyword evidence="8 13" id="KW-0511">Multifunctional enzyme</keyword>
<dbReference type="EC" id="2.3.1.1" evidence="13"/>
<dbReference type="FunFam" id="3.60.70.12:FF:000001">
    <property type="entry name" value="Arginine biosynthesis bifunctional protein ArgJ, chloroplastic"/>
    <property type="match status" value="1"/>
</dbReference>
<gene>
    <name evidence="13" type="primary">argJ</name>
    <name evidence="14" type="ORF">I573_02057</name>
</gene>
<dbReference type="PANTHER" id="PTHR23100:SF0">
    <property type="entry name" value="ARGININE BIOSYNTHESIS BIFUNCTIONAL PROTEIN ARGJ, MITOCHONDRIAL"/>
    <property type="match status" value="1"/>
</dbReference>
<dbReference type="InterPro" id="IPR002813">
    <property type="entry name" value="Arg_biosynth_ArgJ"/>
</dbReference>
<dbReference type="InterPro" id="IPR042195">
    <property type="entry name" value="ArgJ_beta_C"/>
</dbReference>
<evidence type="ECO:0000256" key="9">
    <source>
        <dbReference type="ARBA" id="ARBA00023315"/>
    </source>
</evidence>
<dbReference type="Gene3D" id="3.30.2330.10">
    <property type="entry name" value="arginine biosynthesis bifunctional protein suprefamily"/>
    <property type="match status" value="1"/>
</dbReference>
<dbReference type="FunFam" id="3.30.2330.10:FF:000001">
    <property type="entry name" value="Arginine biosynthesis bifunctional protein ArgJ, mitochondrial"/>
    <property type="match status" value="1"/>
</dbReference>
<dbReference type="RefSeq" id="WP_016186456.1">
    <property type="nucleotide sequence ID" value="NZ_ASWO01000007.1"/>
</dbReference>
<dbReference type="CDD" id="cd02152">
    <property type="entry name" value="OAT"/>
    <property type="match status" value="1"/>
</dbReference>
<keyword evidence="15" id="KW-1185">Reference proteome</keyword>
<feature type="binding site" evidence="13">
    <location>
        <position position="174"/>
    </location>
    <ligand>
        <name>substrate</name>
    </ligand>
</feature>
<keyword evidence="4 13" id="KW-0055">Arginine biosynthesis</keyword>
<dbReference type="EC" id="2.3.1.35" evidence="13"/>
<evidence type="ECO:0000256" key="1">
    <source>
        <dbReference type="ARBA" id="ARBA00004496"/>
    </source>
</evidence>
<evidence type="ECO:0000256" key="5">
    <source>
        <dbReference type="ARBA" id="ARBA00022605"/>
    </source>
</evidence>
<dbReference type="AlphaFoldDB" id="S0L2Q0"/>
<keyword evidence="9 13" id="KW-0012">Acyltransferase</keyword>
<evidence type="ECO:0000256" key="4">
    <source>
        <dbReference type="ARBA" id="ARBA00022571"/>
    </source>
</evidence>
<comment type="function">
    <text evidence="12 13">Catalyzes two activities which are involved in the cyclic version of arginine biosynthesis: the synthesis of N-acetylglutamate from glutamate and acetyl-CoA as the acetyl donor, and of ornithine by transacetylation between N(2)-acetylornithine and glutamate.</text>
</comment>
<evidence type="ECO:0000256" key="8">
    <source>
        <dbReference type="ARBA" id="ARBA00023268"/>
    </source>
</evidence>
<dbReference type="Gene3D" id="3.10.20.340">
    <property type="entry name" value="ArgJ beta chain, C-terminal domain"/>
    <property type="match status" value="1"/>
</dbReference>
<dbReference type="InterPro" id="IPR016117">
    <property type="entry name" value="ArgJ-like_dom_sf"/>
</dbReference>
<evidence type="ECO:0000256" key="3">
    <source>
        <dbReference type="ARBA" id="ARBA00011475"/>
    </source>
</evidence>
<dbReference type="NCBIfam" id="TIGR00120">
    <property type="entry name" value="ArgJ"/>
    <property type="match status" value="1"/>
</dbReference>
<dbReference type="eggNOG" id="COG1364">
    <property type="taxonomic scope" value="Bacteria"/>
</dbReference>
<comment type="catalytic activity">
    <reaction evidence="10 13">
        <text>L-glutamate + acetyl-CoA = N-acetyl-L-glutamate + CoA + H(+)</text>
        <dbReference type="Rhea" id="RHEA:24292"/>
        <dbReference type="ChEBI" id="CHEBI:15378"/>
        <dbReference type="ChEBI" id="CHEBI:29985"/>
        <dbReference type="ChEBI" id="CHEBI:44337"/>
        <dbReference type="ChEBI" id="CHEBI:57287"/>
        <dbReference type="ChEBI" id="CHEBI:57288"/>
        <dbReference type="EC" id="2.3.1.1"/>
    </reaction>
</comment>
<reference evidence="14 15" key="1">
    <citation type="submission" date="2013-03" db="EMBL/GenBank/DDBJ databases">
        <title>The Genome Sequence of Enterococcus sulfureus ATCC_49903 (PacBio/Illumina hybrid assembly).</title>
        <authorList>
            <consortium name="The Broad Institute Genomics Platform"/>
            <consortium name="The Broad Institute Genome Sequencing Center for Infectious Disease"/>
            <person name="Earl A."/>
            <person name="Russ C."/>
            <person name="Gilmore M."/>
            <person name="Surin D."/>
            <person name="Walker B."/>
            <person name="Young S."/>
            <person name="Zeng Q."/>
            <person name="Gargeya S."/>
            <person name="Fitzgerald M."/>
            <person name="Haas B."/>
            <person name="Abouelleil A."/>
            <person name="Allen A.W."/>
            <person name="Alvarado L."/>
            <person name="Arachchi H.M."/>
            <person name="Berlin A.M."/>
            <person name="Chapman S.B."/>
            <person name="Gainer-Dewar J."/>
            <person name="Goldberg J."/>
            <person name="Griggs A."/>
            <person name="Gujja S."/>
            <person name="Hansen M."/>
            <person name="Howarth C."/>
            <person name="Imamovic A."/>
            <person name="Ireland A."/>
            <person name="Larimer J."/>
            <person name="McCowan C."/>
            <person name="Murphy C."/>
            <person name="Pearson M."/>
            <person name="Poon T.W."/>
            <person name="Priest M."/>
            <person name="Roberts A."/>
            <person name="Saif S."/>
            <person name="Shea T."/>
            <person name="Sisk P."/>
            <person name="Sykes S."/>
            <person name="Wortman J."/>
            <person name="Nusbaum C."/>
            <person name="Birren B."/>
        </authorList>
    </citation>
    <scope>NUCLEOTIDE SEQUENCE [LARGE SCALE GENOMIC DNA]</scope>
    <source>
        <strain evidence="14 15">ATCC 49903</strain>
    </source>
</reference>
<feature type="binding site" evidence="13">
    <location>
        <position position="393"/>
    </location>
    <ligand>
        <name>substrate</name>
    </ligand>
</feature>
<dbReference type="Pfam" id="PF01960">
    <property type="entry name" value="ArgJ"/>
    <property type="match status" value="1"/>
</dbReference>
<evidence type="ECO:0000313" key="15">
    <source>
        <dbReference type="Proteomes" id="UP000015961"/>
    </source>
</evidence>
<dbReference type="SUPFAM" id="SSF56266">
    <property type="entry name" value="DmpA/ArgJ-like"/>
    <property type="match status" value="1"/>
</dbReference>
<dbReference type="OrthoDB" id="9804242at2"/>
<keyword evidence="13" id="KW-0963">Cytoplasm</keyword>
<name>S0L2Q0_9ENTE</name>
<feature type="binding site" evidence="13">
    <location>
        <position position="271"/>
    </location>
    <ligand>
        <name>substrate</name>
    </ligand>
</feature>
<dbReference type="STRING" id="1140003.OMY_02024"/>
<evidence type="ECO:0000313" key="14">
    <source>
        <dbReference type="EMBL" id="EOT82944.1"/>
    </source>
</evidence>
<comment type="subunit">
    <text evidence="3 13">Heterotetramer of two alpha and two beta chains.</text>
</comment>
<comment type="catalytic activity">
    <reaction evidence="11 13">
        <text>N(2)-acetyl-L-ornithine + L-glutamate = N-acetyl-L-glutamate + L-ornithine</text>
        <dbReference type="Rhea" id="RHEA:15349"/>
        <dbReference type="ChEBI" id="CHEBI:29985"/>
        <dbReference type="ChEBI" id="CHEBI:44337"/>
        <dbReference type="ChEBI" id="CHEBI:46911"/>
        <dbReference type="ChEBI" id="CHEBI:57805"/>
        <dbReference type="EC" id="2.3.1.35"/>
    </reaction>
</comment>
<dbReference type="Proteomes" id="UP000015961">
    <property type="component" value="Unassembled WGS sequence"/>
</dbReference>
<feature type="site" description="Cleavage; by autolysis" evidence="13">
    <location>
        <begin position="184"/>
        <end position="185"/>
    </location>
</feature>
<feature type="chain" id="PRO_5023412673" description="Arginine biosynthesis bifunctional protein ArgJ beta chain" evidence="13">
    <location>
        <begin position="185"/>
        <end position="398"/>
    </location>
</feature>
<feature type="site" description="Involved in the stabilization of negative charge on the oxyanion by the formation of the oxyanion hole" evidence="13">
    <location>
        <position position="116"/>
    </location>
</feature>
<dbReference type="UniPathway" id="UPA00068">
    <property type="reaction ID" value="UER00106"/>
</dbReference>
<dbReference type="GO" id="GO:0005737">
    <property type="term" value="C:cytoplasm"/>
    <property type="evidence" value="ECO:0007669"/>
    <property type="project" value="UniProtKB-SubCell"/>
</dbReference>
<feature type="site" description="Involved in the stabilization of negative charge on the oxyanion by the formation of the oxyanion hole" evidence="13">
    <location>
        <position position="115"/>
    </location>
</feature>
<dbReference type="FunFam" id="3.10.20.340:FF:000001">
    <property type="entry name" value="Arginine biosynthesis bifunctional protein ArgJ, chloroplastic"/>
    <property type="match status" value="1"/>
</dbReference>
<evidence type="ECO:0000256" key="2">
    <source>
        <dbReference type="ARBA" id="ARBA00006774"/>
    </source>
</evidence>
<dbReference type="GO" id="GO:0004358">
    <property type="term" value="F:L-glutamate N-acetyltransferase activity, acting on acetyl-L-ornithine as donor"/>
    <property type="evidence" value="ECO:0007669"/>
    <property type="project" value="UniProtKB-UniRule"/>
</dbReference>
<feature type="binding site" evidence="13">
    <location>
        <position position="398"/>
    </location>
    <ligand>
        <name>substrate</name>
    </ligand>
</feature>
<feature type="binding site" evidence="13">
    <location>
        <position position="185"/>
    </location>
    <ligand>
        <name>substrate</name>
    </ligand>
</feature>
<proteinExistence type="inferred from homology"/>
<dbReference type="Gene3D" id="3.60.70.12">
    <property type="entry name" value="L-amino peptidase D-ALA esterase/amidase"/>
    <property type="match status" value="1"/>
</dbReference>
<comment type="pathway">
    <text evidence="13">Amino-acid biosynthesis; L-arginine biosynthesis; N(2)-acetyl-L-ornithine from L-glutamate: step 1/4.</text>
</comment>
<accession>S0L2Q0</accession>
<dbReference type="PATRIC" id="fig|1140003.3.peg.1951"/>
<dbReference type="NCBIfam" id="NF003802">
    <property type="entry name" value="PRK05388.1"/>
    <property type="match status" value="1"/>
</dbReference>
<dbReference type="GO" id="GO:0006592">
    <property type="term" value="P:ornithine biosynthetic process"/>
    <property type="evidence" value="ECO:0007669"/>
    <property type="project" value="TreeGrafter"/>
</dbReference>
<dbReference type="GO" id="GO:0004042">
    <property type="term" value="F:L-glutamate N-acetyltransferase activity"/>
    <property type="evidence" value="ECO:0007669"/>
    <property type="project" value="UniProtKB-UniRule"/>
</dbReference>
<comment type="pathway">
    <text evidence="13">Amino-acid biosynthesis; L-arginine biosynthesis; L-ornithine and N-acetyl-L-glutamate from L-glutamate and N(2)-acetyl-L-ornithine (cyclic): step 1/1.</text>
</comment>
<evidence type="ECO:0000256" key="13">
    <source>
        <dbReference type="HAMAP-Rule" id="MF_01106"/>
    </source>
</evidence>
<keyword evidence="7 13" id="KW-0068">Autocatalytic cleavage</keyword>
<protein>
    <recommendedName>
        <fullName evidence="13">Arginine biosynthesis bifunctional protein ArgJ</fullName>
    </recommendedName>
    <domain>
        <recommendedName>
            <fullName evidence="13">Glutamate N-acetyltransferase</fullName>
            <ecNumber evidence="13">2.3.1.35</ecNumber>
        </recommendedName>
        <alternativeName>
            <fullName evidence="13">Ornithine acetyltransferase</fullName>
            <shortName evidence="13">OATase</shortName>
        </alternativeName>
        <alternativeName>
            <fullName evidence="13">Ornithine transacetylase</fullName>
        </alternativeName>
    </domain>
    <domain>
        <recommendedName>
            <fullName evidence="13">Amino-acid acetyltransferase</fullName>
            <ecNumber evidence="13">2.3.1.1</ecNumber>
        </recommendedName>
        <alternativeName>
            <fullName evidence="13">N-acetylglutamate synthase</fullName>
            <shortName evidence="13">AGSase</shortName>
        </alternativeName>
    </domain>
    <component>
        <recommendedName>
            <fullName evidence="13">Arginine biosynthesis bifunctional protein ArgJ alpha chain</fullName>
        </recommendedName>
    </component>
    <component>
        <recommendedName>
            <fullName evidence="13">Arginine biosynthesis bifunctional protein ArgJ beta chain</fullName>
        </recommendedName>
    </component>
</protein>
<dbReference type="HAMAP" id="MF_01106">
    <property type="entry name" value="ArgJ"/>
    <property type="match status" value="1"/>
</dbReference>
<keyword evidence="6 13" id="KW-0808">Transferase</keyword>
<comment type="similarity">
    <text evidence="2 13">Belongs to the ArgJ family.</text>
</comment>
<evidence type="ECO:0000256" key="6">
    <source>
        <dbReference type="ARBA" id="ARBA00022679"/>
    </source>
</evidence>
<evidence type="ECO:0000256" key="7">
    <source>
        <dbReference type="ARBA" id="ARBA00022813"/>
    </source>
</evidence>
<sequence>METKGKEIAFTWPKGFTSDALHIGLRQKKLDFGWIVSDVPAAAAGVYTLNQFCAAPTAKTKQLIKTNHYLQALVMNSAIANACTGEQGMQDVQLTQELAAKKLGISPELVGIASTGLIGAYLPMEKIKKGITQLAQTQNTAITSAILTTDTVEKTICMTSEIAGERCTFTGLAKGSGMIHPNMATMLGFVMTDCAISPEALQQILSELTDQTFNQITVDGDISTNDMVVCLANGQAKNSMIEIDSPEYEEVKAIYHHVLETLAKAIAKDGEGATKLVEVCVKQAQTKLDAQQAAKAIVGSSLVKSAIFGADPNWGRIISSLGATTIALDPTNVSVAINGHVVVEHSQAIDFDEAMISQTLKNEEILIDVTLHMGTQEAKAWGCDLTYDYVRINATYTT</sequence>
<organism evidence="14 15">
    <name type="scientific">Enterococcus sulfureus ATCC 49903</name>
    <dbReference type="NCBI Taxonomy" id="1140003"/>
    <lineage>
        <taxon>Bacteria</taxon>
        <taxon>Bacillati</taxon>
        <taxon>Bacillota</taxon>
        <taxon>Bacilli</taxon>
        <taxon>Lactobacillales</taxon>
        <taxon>Enterococcaceae</taxon>
        <taxon>Enterococcus</taxon>
    </lineage>
</organism>
<dbReference type="GO" id="GO:0006526">
    <property type="term" value="P:L-arginine biosynthetic process"/>
    <property type="evidence" value="ECO:0007669"/>
    <property type="project" value="UniProtKB-UniRule"/>
</dbReference>
<comment type="subcellular location">
    <subcellularLocation>
        <location evidence="1 13">Cytoplasm</location>
    </subcellularLocation>
</comment>
<keyword evidence="5 13" id="KW-0028">Amino-acid biosynthesis</keyword>
<feature type="chain" id="PRO_5023412672" description="Arginine biosynthesis bifunctional protein ArgJ alpha chain" evidence="13">
    <location>
        <begin position="1"/>
        <end position="184"/>
    </location>
</feature>
<evidence type="ECO:0000256" key="12">
    <source>
        <dbReference type="ARBA" id="ARBA00054976"/>
    </source>
</evidence>
<dbReference type="PANTHER" id="PTHR23100">
    <property type="entry name" value="ARGININE BIOSYNTHESIS BIFUNCTIONAL PROTEIN ARGJ"/>
    <property type="match status" value="1"/>
</dbReference>
<evidence type="ECO:0000256" key="10">
    <source>
        <dbReference type="ARBA" id="ARBA00048372"/>
    </source>
</evidence>
<feature type="active site" description="Nucleophile" evidence="13">
    <location>
        <position position="185"/>
    </location>
</feature>
<comment type="caution">
    <text evidence="14">The sequence shown here is derived from an EMBL/GenBank/DDBJ whole genome shotgun (WGS) entry which is preliminary data.</text>
</comment>